<name>A0A222ZNF8_9CAUD</name>
<evidence type="ECO:0000313" key="1">
    <source>
        <dbReference type="EMBL" id="ASR85691.1"/>
    </source>
</evidence>
<dbReference type="RefSeq" id="YP_009951859.1">
    <property type="nucleotide sequence ID" value="NC_051605.1"/>
</dbReference>
<dbReference type="KEGG" id="vg:60323300"/>
<reference evidence="1 2" key="1">
    <citation type="submission" date="2017-06" db="EMBL/GenBank/DDBJ databases">
        <authorList>
            <person name="Chamberlain C."/>
            <person name="Harders C."/>
            <person name="Smith S."/>
            <person name="Stukey J."/>
            <person name="Best A."/>
            <person name="Garlena R.A."/>
            <person name="Russell D.A."/>
            <person name="Pope W.H."/>
            <person name="Jacobs-Sera D."/>
            <person name="Hendrix R.W."/>
            <person name="Hatfull G.F."/>
        </authorList>
    </citation>
    <scope>NUCLEOTIDE SEQUENCE [LARGE SCALE GENOMIC DNA]</scope>
</reference>
<dbReference type="EMBL" id="MF324915">
    <property type="protein sequence ID" value="ASR85691.1"/>
    <property type="molecule type" value="Genomic_DNA"/>
</dbReference>
<gene>
    <name evidence="1" type="primary">91</name>
    <name evidence="1" type="ORF">SEA_AMGINE_91</name>
</gene>
<dbReference type="Proteomes" id="UP000221202">
    <property type="component" value="Segment"/>
</dbReference>
<proteinExistence type="predicted"/>
<keyword evidence="2" id="KW-1185">Reference proteome</keyword>
<dbReference type="GeneID" id="60323300"/>
<sequence length="74" mass="8277">MFKMIVQMHGRQEVTEHATIAEARKRLVDIAVASNSRIVGDNTTGEFILRDRDGNDRVLGWTFGAYRIEVTAAA</sequence>
<accession>A0A222ZNF8</accession>
<evidence type="ECO:0000313" key="2">
    <source>
        <dbReference type="Proteomes" id="UP000221202"/>
    </source>
</evidence>
<organism evidence="1 2">
    <name type="scientific">Mycobacterium phage Amgine</name>
    <dbReference type="NCBI Taxonomy" id="2015817"/>
    <lineage>
        <taxon>Viruses</taxon>
        <taxon>Duplodnaviria</taxon>
        <taxon>Heunggongvirae</taxon>
        <taxon>Uroviricota</taxon>
        <taxon>Caudoviricetes</taxon>
        <taxon>Weiservirinae</taxon>
        <taxon>Amginevirus</taxon>
        <taxon>Amginevirus amgine</taxon>
    </lineage>
</organism>
<protein>
    <submittedName>
        <fullName evidence="1">Uncharacterized protein</fullName>
    </submittedName>
</protein>